<dbReference type="EMBL" id="KV008273">
    <property type="protein sequence ID" value="KZV30464.1"/>
    <property type="molecule type" value="Genomic_DNA"/>
</dbReference>
<protein>
    <submittedName>
        <fullName evidence="1">Uncharacterized protein</fullName>
    </submittedName>
</protein>
<proteinExistence type="predicted"/>
<keyword evidence="2" id="KW-1185">Reference proteome</keyword>
<sequence>MVSLNQIVYRTYAKLNSMIYKSDVPYYHLGTREPNRSPQGRSAHQLLGCRTETKQHATHLTYVVKLRSWPEDSLPVRGYFPSLLSRRVKALPQKAENVGRIMRKTLSDFSHSFALTAYFSRTLPDLGIGGATPDTLPAPSDLVFMAAAPRRGASSSAEIFGYINWRRLWKTLKKEDKTPPKRIRAQGIEETSKVKGIFQGRKNRGDFFSNLTTAQIARRDTSGGAHPDLSSWVARLPTYGASTSLDPEYLTRDRISLGPHFARPRYNLSPRLWLVYGQVKPRSHLVGLVKPSSAAVKARAPTSRPNVSDYSPIIVLLYKKLCSSTSRCVMLRNLLSRSVWDSLSCLEILYRSVRESIIHCLKAHLLLGSAFFAREHVIYSEARLLLERAFFAREHLICFLAREHVLCSGARYLLPSTLFARKHVICSEIYYLDLLEKTSCSGKFITKPSSALAPPRVALLRECISPTSSAHLSPVPH</sequence>
<name>A0A2Z7B7M4_9LAMI</name>
<evidence type="ECO:0000313" key="2">
    <source>
        <dbReference type="Proteomes" id="UP000250235"/>
    </source>
</evidence>
<dbReference type="Proteomes" id="UP000250235">
    <property type="component" value="Unassembled WGS sequence"/>
</dbReference>
<organism evidence="1 2">
    <name type="scientific">Dorcoceras hygrometricum</name>
    <dbReference type="NCBI Taxonomy" id="472368"/>
    <lineage>
        <taxon>Eukaryota</taxon>
        <taxon>Viridiplantae</taxon>
        <taxon>Streptophyta</taxon>
        <taxon>Embryophyta</taxon>
        <taxon>Tracheophyta</taxon>
        <taxon>Spermatophyta</taxon>
        <taxon>Magnoliopsida</taxon>
        <taxon>eudicotyledons</taxon>
        <taxon>Gunneridae</taxon>
        <taxon>Pentapetalae</taxon>
        <taxon>asterids</taxon>
        <taxon>lamiids</taxon>
        <taxon>Lamiales</taxon>
        <taxon>Gesneriaceae</taxon>
        <taxon>Didymocarpoideae</taxon>
        <taxon>Trichosporeae</taxon>
        <taxon>Loxocarpinae</taxon>
        <taxon>Dorcoceras</taxon>
    </lineage>
</organism>
<dbReference type="AlphaFoldDB" id="A0A2Z7B7M4"/>
<gene>
    <name evidence="1" type="ORF">F511_23471</name>
</gene>
<accession>A0A2Z7B7M4</accession>
<evidence type="ECO:0000313" key="1">
    <source>
        <dbReference type="EMBL" id="KZV30464.1"/>
    </source>
</evidence>
<reference evidence="1 2" key="1">
    <citation type="journal article" date="2015" name="Proc. Natl. Acad. Sci. U.S.A.">
        <title>The resurrection genome of Boea hygrometrica: A blueprint for survival of dehydration.</title>
        <authorList>
            <person name="Xiao L."/>
            <person name="Yang G."/>
            <person name="Zhang L."/>
            <person name="Yang X."/>
            <person name="Zhao S."/>
            <person name="Ji Z."/>
            <person name="Zhou Q."/>
            <person name="Hu M."/>
            <person name="Wang Y."/>
            <person name="Chen M."/>
            <person name="Xu Y."/>
            <person name="Jin H."/>
            <person name="Xiao X."/>
            <person name="Hu G."/>
            <person name="Bao F."/>
            <person name="Hu Y."/>
            <person name="Wan P."/>
            <person name="Li L."/>
            <person name="Deng X."/>
            <person name="Kuang T."/>
            <person name="Xiang C."/>
            <person name="Zhu J.K."/>
            <person name="Oliver M.J."/>
            <person name="He Y."/>
        </authorList>
    </citation>
    <scope>NUCLEOTIDE SEQUENCE [LARGE SCALE GENOMIC DNA]</scope>
    <source>
        <strain evidence="2">cv. XS01</strain>
    </source>
</reference>